<dbReference type="Gene3D" id="3.40.50.720">
    <property type="entry name" value="NAD(P)-binding Rossmann-like Domain"/>
    <property type="match status" value="1"/>
</dbReference>
<evidence type="ECO:0000313" key="6">
    <source>
        <dbReference type="Proteomes" id="UP000467260"/>
    </source>
</evidence>
<dbReference type="KEGG" id="mhib:MHIB_41060"/>
<dbReference type="PRINTS" id="PR00081">
    <property type="entry name" value="GDHRDH"/>
</dbReference>
<sequence>MRSSDANNNSRYCECNLSPMTLAFDNQVAIVTGAGGGLGRCHAIELARRGARVVVNDLGSAVDGSGASESVAQRVVDEITAEGGTAIANADSVATEAGGEAIVTAALEAYGRVDILVNNAGILRDAAFKNMTADQFGAVIAVHLTGAFNVTRAVWPIMREQNYGRIVHTTSGTGLFGNFGQTNYGAAKMGLVGMMHVLAIEGARNGITVNAIAPIARTRMTEDIMGEAAKAMDPELVTPVVVYLAHRSCERTAHIYSVGAGKVSRVFIGVTKGIEDPALTAEGVAAAIDQIDDSSSFTIRGGPAAG</sequence>
<evidence type="ECO:0000256" key="2">
    <source>
        <dbReference type="ARBA" id="ARBA00023002"/>
    </source>
</evidence>
<comment type="similarity">
    <text evidence="1 3">Belongs to the short-chain dehydrogenases/reductases (SDR) family.</text>
</comment>
<dbReference type="InterPro" id="IPR036291">
    <property type="entry name" value="NAD(P)-bd_dom_sf"/>
</dbReference>
<dbReference type="PANTHER" id="PTHR45024">
    <property type="entry name" value="DEHYDROGENASES, SHORT CHAIN"/>
    <property type="match status" value="1"/>
</dbReference>
<dbReference type="GO" id="GO:0016491">
    <property type="term" value="F:oxidoreductase activity"/>
    <property type="evidence" value="ECO:0007669"/>
    <property type="project" value="UniProtKB-KW"/>
</dbReference>
<dbReference type="InterPro" id="IPR020904">
    <property type="entry name" value="Sc_DH/Rdtase_CS"/>
</dbReference>
<dbReference type="InterPro" id="IPR057326">
    <property type="entry name" value="KR_dom"/>
</dbReference>
<dbReference type="Pfam" id="PF00106">
    <property type="entry name" value="adh_short"/>
    <property type="match status" value="1"/>
</dbReference>
<feature type="domain" description="Ketoreductase" evidence="4">
    <location>
        <begin position="27"/>
        <end position="218"/>
    </location>
</feature>
<dbReference type="CDD" id="cd05353">
    <property type="entry name" value="hydroxyacyl-CoA-like_DH_SDR_c-like"/>
    <property type="match status" value="1"/>
</dbReference>
<gene>
    <name evidence="5" type="ORF">MHIB_41060</name>
</gene>
<dbReference type="PRINTS" id="PR00080">
    <property type="entry name" value="SDRFAMILY"/>
</dbReference>
<dbReference type="AlphaFoldDB" id="A0A7I7XBG8"/>
<dbReference type="SUPFAM" id="SSF51735">
    <property type="entry name" value="NAD(P)-binding Rossmann-fold domains"/>
    <property type="match status" value="1"/>
</dbReference>
<dbReference type="InterPro" id="IPR051687">
    <property type="entry name" value="Peroxisomal_Beta-Oxidation"/>
</dbReference>
<organism evidence="5 6">
    <name type="scientific">Mycolicibacter hiberniae</name>
    <dbReference type="NCBI Taxonomy" id="29314"/>
    <lineage>
        <taxon>Bacteria</taxon>
        <taxon>Bacillati</taxon>
        <taxon>Actinomycetota</taxon>
        <taxon>Actinomycetes</taxon>
        <taxon>Mycobacteriales</taxon>
        <taxon>Mycobacteriaceae</taxon>
        <taxon>Mycolicibacter</taxon>
    </lineage>
</organism>
<dbReference type="PROSITE" id="PS00061">
    <property type="entry name" value="ADH_SHORT"/>
    <property type="match status" value="1"/>
</dbReference>
<evidence type="ECO:0000256" key="1">
    <source>
        <dbReference type="ARBA" id="ARBA00006484"/>
    </source>
</evidence>
<dbReference type="PANTHER" id="PTHR45024:SF2">
    <property type="entry name" value="SCP2 DOMAIN-CONTAINING PROTEIN"/>
    <property type="match status" value="1"/>
</dbReference>
<dbReference type="Proteomes" id="UP000467260">
    <property type="component" value="Chromosome"/>
</dbReference>
<reference evidence="5 6" key="1">
    <citation type="journal article" date="2019" name="Emerg. Microbes Infect.">
        <title>Comprehensive subspecies identification of 175 nontuberculous mycobacteria species based on 7547 genomic profiles.</title>
        <authorList>
            <person name="Matsumoto Y."/>
            <person name="Kinjo T."/>
            <person name="Motooka D."/>
            <person name="Nabeya D."/>
            <person name="Jung N."/>
            <person name="Uechi K."/>
            <person name="Horii T."/>
            <person name="Iida T."/>
            <person name="Fujita J."/>
            <person name="Nakamura S."/>
        </authorList>
    </citation>
    <scope>NUCLEOTIDE SEQUENCE [LARGE SCALE GENOMIC DNA]</scope>
    <source>
        <strain evidence="5 6">JCM 13571</strain>
    </source>
</reference>
<evidence type="ECO:0000313" key="5">
    <source>
        <dbReference type="EMBL" id="BBZ25688.1"/>
    </source>
</evidence>
<evidence type="ECO:0000259" key="4">
    <source>
        <dbReference type="SMART" id="SM00822"/>
    </source>
</evidence>
<protein>
    <submittedName>
        <fullName evidence="5">Short-chain dehydrogenase</fullName>
    </submittedName>
</protein>
<evidence type="ECO:0000256" key="3">
    <source>
        <dbReference type="RuleBase" id="RU000363"/>
    </source>
</evidence>
<accession>A0A7I7XBG8</accession>
<proteinExistence type="inferred from homology"/>
<dbReference type="EMBL" id="AP022609">
    <property type="protein sequence ID" value="BBZ25688.1"/>
    <property type="molecule type" value="Genomic_DNA"/>
</dbReference>
<keyword evidence="6" id="KW-1185">Reference proteome</keyword>
<dbReference type="SMART" id="SM00822">
    <property type="entry name" value="PKS_KR"/>
    <property type="match status" value="1"/>
</dbReference>
<dbReference type="InterPro" id="IPR002347">
    <property type="entry name" value="SDR_fam"/>
</dbReference>
<keyword evidence="2" id="KW-0560">Oxidoreductase</keyword>
<name>A0A7I7XBG8_9MYCO</name>